<dbReference type="InterPro" id="IPR011250">
    <property type="entry name" value="OMP/PagP_B-barrel"/>
</dbReference>
<dbReference type="Pfam" id="PF19573">
    <property type="entry name" value="DUF6089"/>
    <property type="match status" value="1"/>
</dbReference>
<organism evidence="2 3">
    <name type="scientific">Flavilitoribacter nigricans (strain ATCC 23147 / DSM 23189 / NBRC 102662 / NCIMB 1420 / SS-2)</name>
    <name type="common">Lewinella nigricans</name>
    <dbReference type="NCBI Taxonomy" id="1122177"/>
    <lineage>
        <taxon>Bacteria</taxon>
        <taxon>Pseudomonadati</taxon>
        <taxon>Bacteroidota</taxon>
        <taxon>Saprospiria</taxon>
        <taxon>Saprospirales</taxon>
        <taxon>Lewinellaceae</taxon>
        <taxon>Flavilitoribacter</taxon>
    </lineage>
</organism>
<dbReference type="InterPro" id="IPR045743">
    <property type="entry name" value="DUF6089"/>
</dbReference>
<gene>
    <name evidence="2" type="ORF">CRP01_32290</name>
</gene>
<proteinExistence type="predicted"/>
<accession>A0A2D0N3X3</accession>
<evidence type="ECO:0000259" key="1">
    <source>
        <dbReference type="Pfam" id="PF19573"/>
    </source>
</evidence>
<protein>
    <recommendedName>
        <fullName evidence="1">DUF6089 domain-containing protein</fullName>
    </recommendedName>
</protein>
<evidence type="ECO:0000313" key="2">
    <source>
        <dbReference type="EMBL" id="PHN02463.1"/>
    </source>
</evidence>
<name>A0A2D0N3X3_FLAN2</name>
<dbReference type="Proteomes" id="UP000223913">
    <property type="component" value="Unassembled WGS sequence"/>
</dbReference>
<dbReference type="OrthoDB" id="1522982at2"/>
<comment type="caution">
    <text evidence="2">The sequence shown here is derived from an EMBL/GenBank/DDBJ whole genome shotgun (WGS) entry which is preliminary data.</text>
</comment>
<dbReference type="EMBL" id="PDUD01000040">
    <property type="protein sequence ID" value="PHN02463.1"/>
    <property type="molecule type" value="Genomic_DNA"/>
</dbReference>
<feature type="domain" description="DUF6089" evidence="1">
    <location>
        <begin position="8"/>
        <end position="220"/>
    </location>
</feature>
<dbReference type="SUPFAM" id="SSF56925">
    <property type="entry name" value="OMPA-like"/>
    <property type="match status" value="1"/>
</dbReference>
<sequence>MKNFTLTLLFGISAVFLLPAQSNLFEGGLFLGGSTIGGDLVRSDFGSVNQISLAYGLMLRYYVDPNVAIRLNALQTKLRSQSQQFDNFGSYTLRSETPVTEITIDGEYDFLGHRRNWLTKTGGISGYVFLGIGIALTDPMLFYNYESEKLAADENADVSDTRVVMPFGGGMRWSFSDRGSLVLELSIRPAFSDYLDGISIAGNPGRNDWYGFGGFQFWYKLVD</sequence>
<dbReference type="RefSeq" id="WP_099154209.1">
    <property type="nucleotide sequence ID" value="NZ_PDUD01000040.1"/>
</dbReference>
<evidence type="ECO:0000313" key="3">
    <source>
        <dbReference type="Proteomes" id="UP000223913"/>
    </source>
</evidence>
<dbReference type="AlphaFoldDB" id="A0A2D0N3X3"/>
<reference evidence="2 3" key="1">
    <citation type="submission" date="2017-10" db="EMBL/GenBank/DDBJ databases">
        <title>The draft genome sequence of Lewinella nigricans NBRC 102662.</title>
        <authorList>
            <person name="Wang K."/>
        </authorList>
    </citation>
    <scope>NUCLEOTIDE SEQUENCE [LARGE SCALE GENOMIC DNA]</scope>
    <source>
        <strain evidence="2 3">NBRC 102662</strain>
    </source>
</reference>
<dbReference type="Gene3D" id="2.40.160.20">
    <property type="match status" value="1"/>
</dbReference>
<keyword evidence="3" id="KW-1185">Reference proteome</keyword>